<dbReference type="PRINTS" id="PR01036">
    <property type="entry name" value="TCRTETB"/>
</dbReference>
<evidence type="ECO:0000256" key="2">
    <source>
        <dbReference type="ARBA" id="ARBA00022692"/>
    </source>
</evidence>
<feature type="transmembrane region" description="Helical" evidence="5">
    <location>
        <begin position="197"/>
        <end position="216"/>
    </location>
</feature>
<feature type="transmembrane region" description="Helical" evidence="5">
    <location>
        <begin position="273"/>
        <end position="294"/>
    </location>
</feature>
<dbReference type="GO" id="GO:0005886">
    <property type="term" value="C:plasma membrane"/>
    <property type="evidence" value="ECO:0007669"/>
    <property type="project" value="UniProtKB-SubCell"/>
</dbReference>
<dbReference type="Pfam" id="PF07690">
    <property type="entry name" value="MFS_1"/>
    <property type="match status" value="1"/>
</dbReference>
<evidence type="ECO:0000259" key="6">
    <source>
        <dbReference type="PROSITE" id="PS50850"/>
    </source>
</evidence>
<dbReference type="GO" id="GO:0022857">
    <property type="term" value="F:transmembrane transporter activity"/>
    <property type="evidence" value="ECO:0007669"/>
    <property type="project" value="InterPro"/>
</dbReference>
<dbReference type="EMBL" id="BOOW01000032">
    <property type="protein sequence ID" value="GII95059.1"/>
    <property type="molecule type" value="Genomic_DNA"/>
</dbReference>
<keyword evidence="2 5" id="KW-0812">Transmembrane</keyword>
<dbReference type="PROSITE" id="PS50850">
    <property type="entry name" value="MFS"/>
    <property type="match status" value="1"/>
</dbReference>
<name>A0A919VEF0_9ACTN</name>
<feature type="transmembrane region" description="Helical" evidence="5">
    <location>
        <begin position="222"/>
        <end position="245"/>
    </location>
</feature>
<gene>
    <name evidence="7" type="ORF">Ssi02_52900</name>
</gene>
<proteinExistence type="predicted"/>
<feature type="transmembrane region" description="Helical" evidence="5">
    <location>
        <begin position="332"/>
        <end position="352"/>
    </location>
</feature>
<feature type="transmembrane region" description="Helical" evidence="5">
    <location>
        <begin position="111"/>
        <end position="129"/>
    </location>
</feature>
<dbReference type="Proteomes" id="UP000606172">
    <property type="component" value="Unassembled WGS sequence"/>
</dbReference>
<feature type="transmembrane region" description="Helical" evidence="5">
    <location>
        <begin position="300"/>
        <end position="320"/>
    </location>
</feature>
<evidence type="ECO:0000256" key="3">
    <source>
        <dbReference type="ARBA" id="ARBA00022989"/>
    </source>
</evidence>
<evidence type="ECO:0000313" key="7">
    <source>
        <dbReference type="EMBL" id="GII95059.1"/>
    </source>
</evidence>
<keyword evidence="4 5" id="KW-0472">Membrane</keyword>
<feature type="transmembrane region" description="Helical" evidence="5">
    <location>
        <begin position="49"/>
        <end position="67"/>
    </location>
</feature>
<dbReference type="PANTHER" id="PTHR42718:SF39">
    <property type="entry name" value="ACTINORHODIN TRANSPORTER-RELATED"/>
    <property type="match status" value="1"/>
</dbReference>
<dbReference type="CDD" id="cd17321">
    <property type="entry name" value="MFS_MMR_MDR_like"/>
    <property type="match status" value="1"/>
</dbReference>
<dbReference type="InterPro" id="IPR036259">
    <property type="entry name" value="MFS_trans_sf"/>
</dbReference>
<keyword evidence="3 5" id="KW-1133">Transmembrane helix</keyword>
<feature type="transmembrane region" description="Helical" evidence="5">
    <location>
        <begin position="166"/>
        <end position="185"/>
    </location>
</feature>
<dbReference type="InterPro" id="IPR020846">
    <property type="entry name" value="MFS_dom"/>
</dbReference>
<keyword evidence="8" id="KW-1185">Reference proteome</keyword>
<dbReference type="RefSeq" id="WP_204030107.1">
    <property type="nucleotide sequence ID" value="NZ_BOOW01000032.1"/>
</dbReference>
<dbReference type="SUPFAM" id="SSF103473">
    <property type="entry name" value="MFS general substrate transporter"/>
    <property type="match status" value="1"/>
</dbReference>
<dbReference type="PANTHER" id="PTHR42718">
    <property type="entry name" value="MAJOR FACILITATOR SUPERFAMILY MULTIDRUG TRANSPORTER MFSC"/>
    <property type="match status" value="1"/>
</dbReference>
<evidence type="ECO:0000256" key="4">
    <source>
        <dbReference type="ARBA" id="ARBA00023136"/>
    </source>
</evidence>
<dbReference type="AlphaFoldDB" id="A0A919VEF0"/>
<comment type="subcellular location">
    <subcellularLocation>
        <location evidence="1">Cell membrane</location>
        <topology evidence="1">Multi-pass membrane protein</topology>
    </subcellularLocation>
</comment>
<evidence type="ECO:0000313" key="8">
    <source>
        <dbReference type="Proteomes" id="UP000606172"/>
    </source>
</evidence>
<dbReference type="InterPro" id="IPR011701">
    <property type="entry name" value="MFS"/>
</dbReference>
<accession>A0A919VEF0</accession>
<feature type="transmembrane region" description="Helical" evidence="5">
    <location>
        <begin position="358"/>
        <end position="380"/>
    </location>
</feature>
<evidence type="ECO:0000256" key="5">
    <source>
        <dbReference type="SAM" id="Phobius"/>
    </source>
</evidence>
<feature type="transmembrane region" description="Helical" evidence="5">
    <location>
        <begin position="12"/>
        <end position="37"/>
    </location>
</feature>
<organism evidence="7 8">
    <name type="scientific">Sinosporangium siamense</name>
    <dbReference type="NCBI Taxonomy" id="1367973"/>
    <lineage>
        <taxon>Bacteria</taxon>
        <taxon>Bacillati</taxon>
        <taxon>Actinomycetota</taxon>
        <taxon>Actinomycetes</taxon>
        <taxon>Streptosporangiales</taxon>
        <taxon>Streptosporangiaceae</taxon>
        <taxon>Sinosporangium</taxon>
    </lineage>
</organism>
<dbReference type="Gene3D" id="1.20.1720.10">
    <property type="entry name" value="Multidrug resistance protein D"/>
    <property type="match status" value="2"/>
</dbReference>
<comment type="caution">
    <text evidence="7">The sequence shown here is derived from an EMBL/GenBank/DDBJ whole genome shotgun (WGS) entry which is preliminary data.</text>
</comment>
<evidence type="ECO:0000256" key="1">
    <source>
        <dbReference type="ARBA" id="ARBA00004651"/>
    </source>
</evidence>
<reference evidence="7" key="1">
    <citation type="submission" date="2021-01" db="EMBL/GenBank/DDBJ databases">
        <title>Whole genome shotgun sequence of Sinosporangium siamense NBRC 109515.</title>
        <authorList>
            <person name="Komaki H."/>
            <person name="Tamura T."/>
        </authorList>
    </citation>
    <scope>NUCLEOTIDE SEQUENCE</scope>
    <source>
        <strain evidence="7">NBRC 109515</strain>
    </source>
</reference>
<feature type="transmembrane region" description="Helical" evidence="5">
    <location>
        <begin position="437"/>
        <end position="456"/>
    </location>
</feature>
<feature type="transmembrane region" description="Helical" evidence="5">
    <location>
        <begin position="136"/>
        <end position="160"/>
    </location>
</feature>
<feature type="transmembrane region" description="Helical" evidence="5">
    <location>
        <begin position="401"/>
        <end position="425"/>
    </location>
</feature>
<sequence>MNQTAPDPRRWLALIVASMAVFMDFLDVTIVGVALSAIRAELGASDTELQWILAAYALAFAALLITGGRLGDLYGRRRVFVAGVCGFTLASLLCAVAGTGLLLILGRAFQGAMAAAMVPQVLSMAQVLFKPQERALAIGVYGSVISLATVSGPLLGGFLVDFSWRLIFWINLPIGVLTCAGALILLRESKSERPPRLDLAGVAIVSTGLVALMYPLVQGGSLGGSVLAGVLLGVGGAALLAGFFLHQQRVAAAGGAPLVPPDLFALRTFRLGLGVNTLLYCGVSAFFMTFMIHLQQGLNMSALESGLIALPWPVGILLSRPMMRYERRFGPALLRAGPLLLSAGMALQYAALAFGTPVWWLLPGLLIGGFGMGLMGPMLLHTALDGVPRSVAGAASGLLNTVAQIGTALGVALLGGLFFTLLSGGPAAGTAEAMAAAYWYEIALYLVTALLVWRIPRPTVMSAPQRAGVTSSSAS</sequence>
<feature type="transmembrane region" description="Helical" evidence="5">
    <location>
        <begin position="79"/>
        <end position="105"/>
    </location>
</feature>
<feature type="domain" description="Major facilitator superfamily (MFS) profile" evidence="6">
    <location>
        <begin position="13"/>
        <end position="460"/>
    </location>
</feature>
<protein>
    <submittedName>
        <fullName evidence="7">MFS transporter</fullName>
    </submittedName>
</protein>